<organism evidence="2 3">
    <name type="scientific">Rubripirellula lacrimiformis</name>
    <dbReference type="NCBI Taxonomy" id="1930273"/>
    <lineage>
        <taxon>Bacteria</taxon>
        <taxon>Pseudomonadati</taxon>
        <taxon>Planctomycetota</taxon>
        <taxon>Planctomycetia</taxon>
        <taxon>Pirellulales</taxon>
        <taxon>Pirellulaceae</taxon>
        <taxon>Rubripirellula</taxon>
    </lineage>
</organism>
<dbReference type="Pfam" id="PF08279">
    <property type="entry name" value="HTH_11"/>
    <property type="match status" value="1"/>
</dbReference>
<dbReference type="InterPro" id="IPR036388">
    <property type="entry name" value="WH-like_DNA-bd_sf"/>
</dbReference>
<gene>
    <name evidence="2" type="primary">birA_2</name>
    <name evidence="2" type="ORF">K227x_34890</name>
</gene>
<proteinExistence type="predicted"/>
<protein>
    <submittedName>
        <fullName evidence="2">Bifunctional ligase/repressor BirA</fullName>
        <ecNumber evidence="2">6.3.4.15</ecNumber>
    </submittedName>
</protein>
<name>A0A517ND93_9BACT</name>
<reference evidence="2 3" key="1">
    <citation type="submission" date="2019-02" db="EMBL/GenBank/DDBJ databases">
        <title>Deep-cultivation of Planctomycetes and their phenomic and genomic characterization uncovers novel biology.</title>
        <authorList>
            <person name="Wiegand S."/>
            <person name="Jogler M."/>
            <person name="Boedeker C."/>
            <person name="Pinto D."/>
            <person name="Vollmers J."/>
            <person name="Rivas-Marin E."/>
            <person name="Kohn T."/>
            <person name="Peeters S.H."/>
            <person name="Heuer A."/>
            <person name="Rast P."/>
            <person name="Oberbeckmann S."/>
            <person name="Bunk B."/>
            <person name="Jeske O."/>
            <person name="Meyerdierks A."/>
            <person name="Storesund J.E."/>
            <person name="Kallscheuer N."/>
            <person name="Luecker S."/>
            <person name="Lage O.M."/>
            <person name="Pohl T."/>
            <person name="Merkel B.J."/>
            <person name="Hornburger P."/>
            <person name="Mueller R.-W."/>
            <person name="Bruemmer F."/>
            <person name="Labrenz M."/>
            <person name="Spormann A.M."/>
            <person name="Op den Camp H."/>
            <person name="Overmann J."/>
            <person name="Amann R."/>
            <person name="Jetten M.S.M."/>
            <person name="Mascher T."/>
            <person name="Medema M.H."/>
            <person name="Devos D.P."/>
            <person name="Kaster A.-K."/>
            <person name="Ovreas L."/>
            <person name="Rohde M."/>
            <person name="Galperin M.Y."/>
            <person name="Jogler C."/>
        </authorList>
    </citation>
    <scope>NUCLEOTIDE SEQUENCE [LARGE SCALE GENOMIC DNA]</scope>
    <source>
        <strain evidence="2 3">K22_7</strain>
    </source>
</reference>
<sequence>MTHYERAIEIQQRLDVVLGLVAAGQLSTPQIADELGVSTATVSRCIEALRKQGHHIKAEKLDGQWCYRLLERMTNRSTKLTKAGKP</sequence>
<dbReference type="Gene3D" id="1.10.10.10">
    <property type="entry name" value="Winged helix-like DNA-binding domain superfamily/Winged helix DNA-binding domain"/>
    <property type="match status" value="1"/>
</dbReference>
<dbReference type="EMBL" id="CP036525">
    <property type="protein sequence ID" value="QDT05091.1"/>
    <property type="molecule type" value="Genomic_DNA"/>
</dbReference>
<feature type="domain" description="Helix-turn-helix type 11" evidence="1">
    <location>
        <begin position="23"/>
        <end position="60"/>
    </location>
</feature>
<dbReference type="AlphaFoldDB" id="A0A517ND93"/>
<dbReference type="GO" id="GO:0004077">
    <property type="term" value="F:biotin--[biotin carboxyl-carrier protein] ligase activity"/>
    <property type="evidence" value="ECO:0007669"/>
    <property type="project" value="UniProtKB-EC"/>
</dbReference>
<keyword evidence="3" id="KW-1185">Reference proteome</keyword>
<dbReference type="InterPro" id="IPR013196">
    <property type="entry name" value="HTH_11"/>
</dbReference>
<dbReference type="SUPFAM" id="SSF46785">
    <property type="entry name" value="Winged helix' DNA-binding domain"/>
    <property type="match status" value="1"/>
</dbReference>
<evidence type="ECO:0000313" key="2">
    <source>
        <dbReference type="EMBL" id="QDT05091.1"/>
    </source>
</evidence>
<keyword evidence="2" id="KW-0436">Ligase</keyword>
<evidence type="ECO:0000259" key="1">
    <source>
        <dbReference type="Pfam" id="PF08279"/>
    </source>
</evidence>
<dbReference type="Proteomes" id="UP000318538">
    <property type="component" value="Chromosome"/>
</dbReference>
<dbReference type="RefSeq" id="WP_218933296.1">
    <property type="nucleotide sequence ID" value="NZ_CP036525.1"/>
</dbReference>
<dbReference type="InterPro" id="IPR036390">
    <property type="entry name" value="WH_DNA-bd_sf"/>
</dbReference>
<dbReference type="EC" id="6.3.4.15" evidence="2"/>
<accession>A0A517ND93</accession>
<dbReference type="KEGG" id="rlc:K227x_34890"/>
<evidence type="ECO:0000313" key="3">
    <source>
        <dbReference type="Proteomes" id="UP000318538"/>
    </source>
</evidence>